<evidence type="ECO:0000256" key="3">
    <source>
        <dbReference type="ARBA" id="ARBA00022475"/>
    </source>
</evidence>
<comment type="subcellular location">
    <subcellularLocation>
        <location evidence="1 7">Cell membrane</location>
        <topology evidence="1 7">Multi-pass membrane protein</topology>
    </subcellularLocation>
</comment>
<sequence>MQKRQQKISPGRWIPILRNRNKTGNRIKIGNKNRMSQREFREAGCGYLFLLPSLLGTAGFVLIPFLDVFRRSFLQAVGSGFVGLENYRLVLANEAFRRAAGNTARFMLVCLPILLALSLGTAVLVRQVTHFQRWVKTGFLLPMAIPAASVAVFFRMLFDGKGWLNLLLGEMGLAGQDWLTSGRAFWVLSACYIWKNLGYDMILWLAGLGAIPEEQYEAARVQGAGAWDCFRYITLPQLKETLFVTALLSFVNAFRAFREAYLLAGEYPHESIYMLQHLFNNWFVNLDIQKMTAAAVMLVMGTGTVLLAFRKSGDGED</sequence>
<evidence type="ECO:0000256" key="7">
    <source>
        <dbReference type="RuleBase" id="RU363032"/>
    </source>
</evidence>
<feature type="transmembrane region" description="Helical" evidence="7">
    <location>
        <begin position="106"/>
        <end position="125"/>
    </location>
</feature>
<dbReference type="PROSITE" id="PS50928">
    <property type="entry name" value="ABC_TM1"/>
    <property type="match status" value="1"/>
</dbReference>
<dbReference type="PANTHER" id="PTHR43227">
    <property type="entry name" value="BLL4140 PROTEIN"/>
    <property type="match status" value="1"/>
</dbReference>
<dbReference type="CDD" id="cd06261">
    <property type="entry name" value="TM_PBP2"/>
    <property type="match status" value="1"/>
</dbReference>
<dbReference type="AlphaFoldDB" id="A0A9X5CA27"/>
<organism evidence="9 10">
    <name type="scientific">Schaedlerella arabinosiphila</name>
    <dbReference type="NCBI Taxonomy" id="2044587"/>
    <lineage>
        <taxon>Bacteria</taxon>
        <taxon>Bacillati</taxon>
        <taxon>Bacillota</taxon>
        <taxon>Clostridia</taxon>
        <taxon>Lachnospirales</taxon>
        <taxon>Lachnospiraceae</taxon>
        <taxon>Schaedlerella</taxon>
    </lineage>
</organism>
<dbReference type="SUPFAM" id="SSF161098">
    <property type="entry name" value="MetI-like"/>
    <property type="match status" value="1"/>
</dbReference>
<accession>A0A9X5CA27</accession>
<dbReference type="GO" id="GO:0055085">
    <property type="term" value="P:transmembrane transport"/>
    <property type="evidence" value="ECO:0007669"/>
    <property type="project" value="InterPro"/>
</dbReference>
<dbReference type="InterPro" id="IPR000515">
    <property type="entry name" value="MetI-like"/>
</dbReference>
<evidence type="ECO:0000256" key="1">
    <source>
        <dbReference type="ARBA" id="ARBA00004651"/>
    </source>
</evidence>
<keyword evidence="5 7" id="KW-1133">Transmembrane helix</keyword>
<dbReference type="EMBL" id="VIRB01000076">
    <property type="protein sequence ID" value="NDO69438.1"/>
    <property type="molecule type" value="Genomic_DNA"/>
</dbReference>
<keyword evidence="6 7" id="KW-0472">Membrane</keyword>
<evidence type="ECO:0000256" key="6">
    <source>
        <dbReference type="ARBA" id="ARBA00023136"/>
    </source>
</evidence>
<dbReference type="Gene3D" id="1.10.3720.10">
    <property type="entry name" value="MetI-like"/>
    <property type="match status" value="1"/>
</dbReference>
<proteinExistence type="inferred from homology"/>
<dbReference type="Proteomes" id="UP000474104">
    <property type="component" value="Unassembled WGS sequence"/>
</dbReference>
<name>A0A9X5CA27_9FIRM</name>
<evidence type="ECO:0000313" key="9">
    <source>
        <dbReference type="EMBL" id="NDO69438.1"/>
    </source>
</evidence>
<comment type="similarity">
    <text evidence="7">Belongs to the binding-protein-dependent transport system permease family.</text>
</comment>
<feature type="domain" description="ABC transmembrane type-1" evidence="8">
    <location>
        <begin position="100"/>
        <end position="309"/>
    </location>
</feature>
<dbReference type="InterPro" id="IPR035906">
    <property type="entry name" value="MetI-like_sf"/>
</dbReference>
<dbReference type="Pfam" id="PF00528">
    <property type="entry name" value="BPD_transp_1"/>
    <property type="match status" value="1"/>
</dbReference>
<keyword evidence="3" id="KW-1003">Cell membrane</keyword>
<evidence type="ECO:0000256" key="5">
    <source>
        <dbReference type="ARBA" id="ARBA00022989"/>
    </source>
</evidence>
<feature type="transmembrane region" description="Helical" evidence="7">
    <location>
        <begin position="291"/>
        <end position="309"/>
    </location>
</feature>
<keyword evidence="2 7" id="KW-0813">Transport</keyword>
<feature type="transmembrane region" description="Helical" evidence="7">
    <location>
        <begin position="137"/>
        <end position="158"/>
    </location>
</feature>
<dbReference type="InterPro" id="IPR050809">
    <property type="entry name" value="UgpAE/MalFG_permease"/>
</dbReference>
<evidence type="ECO:0000259" key="8">
    <source>
        <dbReference type="PROSITE" id="PS50928"/>
    </source>
</evidence>
<evidence type="ECO:0000256" key="4">
    <source>
        <dbReference type="ARBA" id="ARBA00022692"/>
    </source>
</evidence>
<protein>
    <submittedName>
        <fullName evidence="9">Sugar ABC transporter permease</fullName>
    </submittedName>
</protein>
<evidence type="ECO:0000256" key="2">
    <source>
        <dbReference type="ARBA" id="ARBA00022448"/>
    </source>
</evidence>
<reference evidence="9 10" key="1">
    <citation type="submission" date="2019-07" db="EMBL/GenBank/DDBJ databases">
        <title>Draft genome sequences of 15 bacterial species constituting the stable defined intestinal microbiota of the GM15 gnotobiotic mouse model.</title>
        <authorList>
            <person name="Elie C."/>
            <person name="Mathieu A."/>
            <person name="Saliou A."/>
            <person name="Darnaud M."/>
            <person name="Leulier F."/>
            <person name="Tamellini A."/>
        </authorList>
    </citation>
    <scope>NUCLEOTIDE SEQUENCE [LARGE SCALE GENOMIC DNA]</scope>
    <source>
        <strain evidence="10">ASF 502</strain>
    </source>
</reference>
<dbReference type="PANTHER" id="PTHR43227:SF11">
    <property type="entry name" value="BLL4140 PROTEIN"/>
    <property type="match status" value="1"/>
</dbReference>
<evidence type="ECO:0000313" key="10">
    <source>
        <dbReference type="Proteomes" id="UP000474104"/>
    </source>
</evidence>
<keyword evidence="4 7" id="KW-0812">Transmembrane</keyword>
<dbReference type="RefSeq" id="WP_049946586.1">
    <property type="nucleotide sequence ID" value="NZ_VIRB01000076.1"/>
</dbReference>
<gene>
    <name evidence="9" type="ORF">FMM80_12420</name>
</gene>
<dbReference type="GO" id="GO:0005886">
    <property type="term" value="C:plasma membrane"/>
    <property type="evidence" value="ECO:0007669"/>
    <property type="project" value="UniProtKB-SubCell"/>
</dbReference>
<dbReference type="OrthoDB" id="9788108at2"/>
<feature type="transmembrane region" description="Helical" evidence="7">
    <location>
        <begin position="44"/>
        <end position="66"/>
    </location>
</feature>
<comment type="caution">
    <text evidence="9">The sequence shown here is derived from an EMBL/GenBank/DDBJ whole genome shotgun (WGS) entry which is preliminary data.</text>
</comment>